<evidence type="ECO:0000313" key="2">
    <source>
        <dbReference type="Proteomes" id="UP001249851"/>
    </source>
</evidence>
<proteinExistence type="predicted"/>
<dbReference type="EMBL" id="JARQWQ010000013">
    <property type="protein sequence ID" value="KAK2568014.1"/>
    <property type="molecule type" value="Genomic_DNA"/>
</dbReference>
<organism evidence="1 2">
    <name type="scientific">Acropora cervicornis</name>
    <name type="common">Staghorn coral</name>
    <dbReference type="NCBI Taxonomy" id="6130"/>
    <lineage>
        <taxon>Eukaryota</taxon>
        <taxon>Metazoa</taxon>
        <taxon>Cnidaria</taxon>
        <taxon>Anthozoa</taxon>
        <taxon>Hexacorallia</taxon>
        <taxon>Scleractinia</taxon>
        <taxon>Astrocoeniina</taxon>
        <taxon>Acroporidae</taxon>
        <taxon>Acropora</taxon>
    </lineage>
</organism>
<dbReference type="PANTHER" id="PTHR33050:SF7">
    <property type="entry name" value="RIBONUCLEASE H"/>
    <property type="match status" value="1"/>
</dbReference>
<name>A0AAD9QV81_ACRCE</name>
<reference evidence="1" key="1">
    <citation type="journal article" date="2023" name="G3 (Bethesda)">
        <title>Whole genome assembly and annotation of the endangered Caribbean coral Acropora cervicornis.</title>
        <authorList>
            <person name="Selwyn J.D."/>
            <person name="Vollmer S.V."/>
        </authorList>
    </citation>
    <scope>NUCLEOTIDE SEQUENCE</scope>
    <source>
        <strain evidence="1">K2</strain>
    </source>
</reference>
<keyword evidence="2" id="KW-1185">Reference proteome</keyword>
<dbReference type="AlphaFoldDB" id="A0AAD9QV81"/>
<reference evidence="1" key="2">
    <citation type="journal article" date="2023" name="Science">
        <title>Genomic signatures of disease resistance in endangered staghorn corals.</title>
        <authorList>
            <person name="Vollmer S.V."/>
            <person name="Selwyn J.D."/>
            <person name="Despard B.A."/>
            <person name="Roesel C.L."/>
        </authorList>
    </citation>
    <scope>NUCLEOTIDE SEQUENCE</scope>
    <source>
        <strain evidence="1">K2</strain>
    </source>
</reference>
<dbReference type="PANTHER" id="PTHR33050">
    <property type="entry name" value="REVERSE TRANSCRIPTASE DOMAIN-CONTAINING PROTEIN"/>
    <property type="match status" value="1"/>
</dbReference>
<dbReference type="InterPro" id="IPR052055">
    <property type="entry name" value="Hepadnavirus_pol/RT"/>
</dbReference>
<accession>A0AAD9QV81</accession>
<protein>
    <submittedName>
        <fullName evidence="1">Uncharacterized protein</fullName>
    </submittedName>
</protein>
<dbReference type="Proteomes" id="UP001249851">
    <property type="component" value="Unassembled WGS sequence"/>
</dbReference>
<evidence type="ECO:0000313" key="1">
    <source>
        <dbReference type="EMBL" id="KAK2568014.1"/>
    </source>
</evidence>
<sequence>MPDSQCLSQLKPSVLDSRPNATSPPPVFGLSSDYFLNLHARIFASRAYNFAGLRLPVPLSLRLPVWRTYLQEYVDYGVCDFLEFGWPVGFDYSRPLPIHSNFHNHKGATEFPAAVDAYLSSERAHHAVIGPFSHNPFSCPVTVSPLNSVPKPDTTERRIILDLSWPVGSSVNDGIPSGLYLAQEFALVYPTVDLIADRVAALGSGCLLFKRDLRRAAMACQRSTNAVSYILSCAGCQVANYLDDFIGVASIARASQHYEYCGSLLQELGLQESLSKACPPSTVMTCLGVQINTVDMTLSVTPERLDELVVLLSHWLTKKSATRSELQSLVGKLSFVSKCVRQSRLFLARILTMLRTVKRNHHHVKLSKEFFWDIHWWLRFIHVYNGVSIIPTSAWSSPDAVFATDACLSGCGGLTSQSVLSYRVSSRGQGHSAGVPQSHLFRGHSFRRGGTSWAFSSSIPGELIQAFGDWRSDAYKCYLDVSMPLKLRVSQGMVARLAHSET</sequence>
<dbReference type="SUPFAM" id="SSF56672">
    <property type="entry name" value="DNA/RNA polymerases"/>
    <property type="match status" value="1"/>
</dbReference>
<comment type="caution">
    <text evidence="1">The sequence shown here is derived from an EMBL/GenBank/DDBJ whole genome shotgun (WGS) entry which is preliminary data.</text>
</comment>
<dbReference type="InterPro" id="IPR043502">
    <property type="entry name" value="DNA/RNA_pol_sf"/>
</dbReference>
<gene>
    <name evidence="1" type="ORF">P5673_007922</name>
</gene>